<reference evidence="1 2" key="1">
    <citation type="journal article" date="2019" name="Front. Microbiol.">
        <title>Natural Occurrence of Escherichia coli-Infecting Bacteriophages in Clinical Samples.</title>
        <authorList>
            <person name="Pacifico C."/>
            <person name="Hilbert M."/>
            <person name="Sofka D."/>
            <person name="Dinhopl N."/>
            <person name="Pap I.-J."/>
            <person name="Aspoeck C."/>
            <person name="Carrico J.A."/>
            <person name="Hilbert F."/>
        </authorList>
    </citation>
    <scope>NUCLEOTIDE SEQUENCE [LARGE SCALE GENOMIC DNA]</scope>
</reference>
<proteinExistence type="predicted"/>
<dbReference type="Proteomes" id="UP000391246">
    <property type="component" value="Segment"/>
</dbReference>
<dbReference type="EMBL" id="MK907226">
    <property type="protein sequence ID" value="QDJ97911.1"/>
    <property type="molecule type" value="Genomic_DNA"/>
</dbReference>
<accession>A0A5P1LZ40</accession>
<protein>
    <submittedName>
        <fullName evidence="1">Uncharacterized protein</fullName>
    </submittedName>
</protein>
<dbReference type="InterPro" id="IPR045604">
    <property type="entry name" value="DUF6453"/>
</dbReference>
<evidence type="ECO:0000313" key="2">
    <source>
        <dbReference type="Proteomes" id="UP000391246"/>
    </source>
</evidence>
<evidence type="ECO:0000313" key="1">
    <source>
        <dbReference type="EMBL" id="QDJ97911.1"/>
    </source>
</evidence>
<dbReference type="Pfam" id="PF20051">
    <property type="entry name" value="DUF6453"/>
    <property type="match status" value="1"/>
</dbReference>
<organism evidence="1 2">
    <name type="scientific">Escherichia phage vB_EcoS-12210I</name>
    <dbReference type="NCBI Taxonomy" id="2576500"/>
    <lineage>
        <taxon>Viruses</taxon>
        <taxon>Duplodnaviria</taxon>
        <taxon>Heunggongvirae</taxon>
        <taxon>Uroviricota</taxon>
        <taxon>Caudoviricetes</taxon>
        <taxon>Drexlerviridae</taxon>
        <taxon>Braunvirinae</taxon>
        <taxon>Veterinaerplatzvirus</taxon>
        <taxon>Veterinaerplatzvirus vv12210I</taxon>
    </lineage>
</organism>
<gene>
    <name evidence="1" type="ORF">OKDFICHP_00007</name>
</gene>
<sequence length="311" mass="33903">MTQGIYIDLNDGRNPMTITAGMRALNFAGNFNVSSGGFSKTFSIQGNEGASRFLIPNNGAYSFELDRGVEIYYINGFSSTASRGTISIGYENGYSDRITQFSGTVVEVLRASTGQGIYVSDSTDFTSITTTDRLLVCKFAQRISFTNTYTLPIYGIPFGKWNNSGVSVEYNGSNQLVCTNINTEDTGDTPGSVTMDLLIFQMVAPTPGPGLNIFNSNGVCTLSTVTRPLVVSGFINLSGSNQYIGESYFPILRCGFNTRAIRAYKELRNKGIVMSNGYVRSGTGSRIVRYEIGNRPDVTISMPLPYLPDMY</sequence>
<name>A0A5P1LZ40_9CAUD</name>
<keyword evidence="2" id="KW-1185">Reference proteome</keyword>